<gene>
    <name evidence="1" type="ORF">SDC9_06486</name>
</gene>
<sequence length="272" mass="30420">MEADPGNLRPGEIDPVQLFEGFGARDQRKIRRSENLEGLLLIDLHLLVDIEGRDLRWQAQRRLQEGTHRPRADDSVPACPLRALLRGDLGQFAPGRKRQPEAVIRLAHRRLELTVLVFLQDLVGEIGKLRARHREVTEAERLGQLEIAFVGERVRERLGIERAFVQHLQDEILVVDVAFQAEGAKRHGQQAAIRNEVFRGPDRADLLAEIGLVALDVRRCGEGRHLSPHRPVQQAPAGIATERQDGGVAHAPVAARSRSSLGSRLRSAFSAW</sequence>
<accession>A0A644T447</accession>
<dbReference type="EMBL" id="VSSQ01000013">
    <property type="protein sequence ID" value="MPL60922.1"/>
    <property type="molecule type" value="Genomic_DNA"/>
</dbReference>
<evidence type="ECO:0000313" key="1">
    <source>
        <dbReference type="EMBL" id="MPL60922.1"/>
    </source>
</evidence>
<organism evidence="1">
    <name type="scientific">bioreactor metagenome</name>
    <dbReference type="NCBI Taxonomy" id="1076179"/>
    <lineage>
        <taxon>unclassified sequences</taxon>
        <taxon>metagenomes</taxon>
        <taxon>ecological metagenomes</taxon>
    </lineage>
</organism>
<protein>
    <submittedName>
        <fullName evidence="1">Uncharacterized protein</fullName>
    </submittedName>
</protein>
<dbReference type="AlphaFoldDB" id="A0A644T447"/>
<reference evidence="1" key="1">
    <citation type="submission" date="2019-08" db="EMBL/GenBank/DDBJ databases">
        <authorList>
            <person name="Kucharzyk K."/>
            <person name="Murdoch R.W."/>
            <person name="Higgins S."/>
            <person name="Loffler F."/>
        </authorList>
    </citation>
    <scope>NUCLEOTIDE SEQUENCE</scope>
</reference>
<comment type="caution">
    <text evidence="1">The sequence shown here is derived from an EMBL/GenBank/DDBJ whole genome shotgun (WGS) entry which is preliminary data.</text>
</comment>
<proteinExistence type="predicted"/>
<name>A0A644T447_9ZZZZ</name>